<dbReference type="InterPro" id="IPR043901">
    <property type="entry name" value="DUF5787"/>
</dbReference>
<dbReference type="RefSeq" id="WP_179920441.1">
    <property type="nucleotide sequence ID" value="NZ_CP058909.1"/>
</dbReference>
<dbReference type="Pfam" id="PF19100">
    <property type="entry name" value="DUF5787"/>
    <property type="match status" value="1"/>
</dbReference>
<feature type="region of interest" description="Disordered" evidence="1">
    <location>
        <begin position="281"/>
        <end position="342"/>
    </location>
</feature>
<accession>A0A7D5TFP6</accession>
<proteinExistence type="predicted"/>
<dbReference type="GeneID" id="56081474"/>
<evidence type="ECO:0000313" key="2">
    <source>
        <dbReference type="EMBL" id="QLH80616.1"/>
    </source>
</evidence>
<keyword evidence="3" id="KW-1185">Reference proteome</keyword>
<feature type="compositionally biased region" description="Basic and acidic residues" evidence="1">
    <location>
        <begin position="315"/>
        <end position="342"/>
    </location>
</feature>
<reference evidence="2 3" key="1">
    <citation type="submission" date="2020-07" db="EMBL/GenBank/DDBJ databases">
        <title>Halosimplex litoreum sp. nov. and Halosimplex rubrum sp. nov., isolated from different salt environments.</title>
        <authorList>
            <person name="Cui H."/>
        </authorList>
    </citation>
    <scope>NUCLEOTIDE SEQUENCE [LARGE SCALE GENOMIC DNA]</scope>
    <source>
        <strain evidence="2 3">R2</strain>
    </source>
</reference>
<protein>
    <submittedName>
        <fullName evidence="2">Uncharacterized protein</fullName>
    </submittedName>
</protein>
<dbReference type="KEGG" id="hpel:HZS54_02755"/>
<name>A0A7D5TFP6_9EURY</name>
<feature type="compositionally biased region" description="Acidic residues" evidence="1">
    <location>
        <begin position="289"/>
        <end position="314"/>
    </location>
</feature>
<sequence length="342" mass="37560">MQEFAFELALCAHLEGPERVVGRQLGAAVHGRRVADVVLVEPGPKFERRAAITPDTVPPLAIESAVGPGTARSVADAFDCHPDRARAVAERAVELGFFERERTGSSTAVRATVRYPDDWFDSLVGIENKPDLDRPGDLRDQLRIDASLGLFDEVVLATKTYVTGAHLNRLPDAVGVWRFDPETGEREVVREPEPLDTDGPGIELLDREPGRAEVRPVTAAEKRRQRRRIAERAYGKGWRTYELPDCERCVPGDAEPAAVADAGLPWCAWGEELVRPVTDCGPACPGYEPADDDGEDADDDDHEDAGDDPSLDDPDAVRARRSAWEPDPAGVDRRQAGLDRFR</sequence>
<dbReference type="AlphaFoldDB" id="A0A7D5TFP6"/>
<gene>
    <name evidence="2" type="ORF">HZS54_02755</name>
</gene>
<organism evidence="2 3">
    <name type="scientific">Halosimplex pelagicum</name>
    <dbReference type="NCBI Taxonomy" id="869886"/>
    <lineage>
        <taxon>Archaea</taxon>
        <taxon>Methanobacteriati</taxon>
        <taxon>Methanobacteriota</taxon>
        <taxon>Stenosarchaea group</taxon>
        <taxon>Halobacteria</taxon>
        <taxon>Halobacteriales</taxon>
        <taxon>Haloarculaceae</taxon>
        <taxon>Halosimplex</taxon>
    </lineage>
</organism>
<evidence type="ECO:0000256" key="1">
    <source>
        <dbReference type="SAM" id="MobiDB-lite"/>
    </source>
</evidence>
<evidence type="ECO:0000313" key="3">
    <source>
        <dbReference type="Proteomes" id="UP000509346"/>
    </source>
</evidence>
<dbReference type="EMBL" id="CP058909">
    <property type="protein sequence ID" value="QLH80616.1"/>
    <property type="molecule type" value="Genomic_DNA"/>
</dbReference>
<dbReference type="OrthoDB" id="211869at2157"/>
<dbReference type="Proteomes" id="UP000509346">
    <property type="component" value="Chromosome"/>
</dbReference>